<name>A0A9P4NWL3_9PEZI</name>
<evidence type="ECO:0000256" key="1">
    <source>
        <dbReference type="SAM" id="MobiDB-lite"/>
    </source>
</evidence>
<proteinExistence type="predicted"/>
<dbReference type="EMBL" id="MU007023">
    <property type="protein sequence ID" value="KAF2432962.1"/>
    <property type="molecule type" value="Genomic_DNA"/>
</dbReference>
<keyword evidence="3" id="KW-1185">Reference proteome</keyword>
<evidence type="ECO:0000313" key="3">
    <source>
        <dbReference type="Proteomes" id="UP000800235"/>
    </source>
</evidence>
<gene>
    <name evidence="2" type="ORF">EJ08DRAFT_102716</name>
</gene>
<sequence>MLSTYFYDSQAIFIIIFHTTSKHESFFEPHLISSQPPISHSTITPPFPKSEQLIYCMEIAIVPKRPHPHPHPPHHELISPETTRTPDRSHTCLSYLAKGVVTRFLAPPTVAMKSFLKKAFAAFFFHLASFSHTLACIIIERNKELFPEKTMDCAQRKSRSRDSSVPAPRFRNSRCTGSVHTVGSDEV</sequence>
<accession>A0A9P4NWL3</accession>
<reference evidence="2" key="1">
    <citation type="journal article" date="2020" name="Stud. Mycol.">
        <title>101 Dothideomycetes genomes: a test case for predicting lifestyles and emergence of pathogens.</title>
        <authorList>
            <person name="Haridas S."/>
            <person name="Albert R."/>
            <person name="Binder M."/>
            <person name="Bloem J."/>
            <person name="Labutti K."/>
            <person name="Salamov A."/>
            <person name="Andreopoulos B."/>
            <person name="Baker S."/>
            <person name="Barry K."/>
            <person name="Bills G."/>
            <person name="Bluhm B."/>
            <person name="Cannon C."/>
            <person name="Castanera R."/>
            <person name="Culley D."/>
            <person name="Daum C."/>
            <person name="Ezra D."/>
            <person name="Gonzalez J."/>
            <person name="Henrissat B."/>
            <person name="Kuo A."/>
            <person name="Liang C."/>
            <person name="Lipzen A."/>
            <person name="Lutzoni F."/>
            <person name="Magnuson J."/>
            <person name="Mondo S."/>
            <person name="Nolan M."/>
            <person name="Ohm R."/>
            <person name="Pangilinan J."/>
            <person name="Park H.-J."/>
            <person name="Ramirez L."/>
            <person name="Alfaro M."/>
            <person name="Sun H."/>
            <person name="Tritt A."/>
            <person name="Yoshinaga Y."/>
            <person name="Zwiers L.-H."/>
            <person name="Turgeon B."/>
            <person name="Goodwin S."/>
            <person name="Spatafora J."/>
            <person name="Crous P."/>
            <person name="Grigoriev I."/>
        </authorList>
    </citation>
    <scope>NUCLEOTIDE SEQUENCE</scope>
    <source>
        <strain evidence="2">CBS 130266</strain>
    </source>
</reference>
<dbReference type="Proteomes" id="UP000800235">
    <property type="component" value="Unassembled WGS sequence"/>
</dbReference>
<organism evidence="2 3">
    <name type="scientific">Tothia fuscella</name>
    <dbReference type="NCBI Taxonomy" id="1048955"/>
    <lineage>
        <taxon>Eukaryota</taxon>
        <taxon>Fungi</taxon>
        <taxon>Dikarya</taxon>
        <taxon>Ascomycota</taxon>
        <taxon>Pezizomycotina</taxon>
        <taxon>Dothideomycetes</taxon>
        <taxon>Pleosporomycetidae</taxon>
        <taxon>Venturiales</taxon>
        <taxon>Cylindrosympodiaceae</taxon>
        <taxon>Tothia</taxon>
    </lineage>
</organism>
<comment type="caution">
    <text evidence="2">The sequence shown here is derived from an EMBL/GenBank/DDBJ whole genome shotgun (WGS) entry which is preliminary data.</text>
</comment>
<protein>
    <submittedName>
        <fullName evidence="2">Uncharacterized protein</fullName>
    </submittedName>
</protein>
<feature type="region of interest" description="Disordered" evidence="1">
    <location>
        <begin position="156"/>
        <end position="187"/>
    </location>
</feature>
<dbReference type="AlphaFoldDB" id="A0A9P4NWL3"/>
<evidence type="ECO:0000313" key="2">
    <source>
        <dbReference type="EMBL" id="KAF2432962.1"/>
    </source>
</evidence>